<dbReference type="SUPFAM" id="SSF53448">
    <property type="entry name" value="Nucleotide-diphospho-sugar transferases"/>
    <property type="match status" value="1"/>
</dbReference>
<dbReference type="Proteomes" id="UP000632063">
    <property type="component" value="Unassembled WGS sequence"/>
</dbReference>
<name>A0ABR9CNK1_9HYPH</name>
<dbReference type="RefSeq" id="WP_192148552.1">
    <property type="nucleotide sequence ID" value="NZ_JACYXI010000007.1"/>
</dbReference>
<dbReference type="InterPro" id="IPR001173">
    <property type="entry name" value="Glyco_trans_2-like"/>
</dbReference>
<reference evidence="3" key="1">
    <citation type="submission" date="2020-09" db="EMBL/GenBank/DDBJ databases">
        <title>The genome sequence of strain Labrenzia suaedae 4C16A.</title>
        <authorList>
            <person name="Liu Y."/>
        </authorList>
    </citation>
    <scope>NUCLEOTIDE SEQUENCE [LARGE SCALE GENOMIC DNA]</scope>
    <source>
        <strain evidence="3">4C16A</strain>
    </source>
</reference>
<dbReference type="Pfam" id="PF00535">
    <property type="entry name" value="Glycos_transf_2"/>
    <property type="match status" value="1"/>
</dbReference>
<proteinExistence type="predicted"/>
<protein>
    <submittedName>
        <fullName evidence="2">Glycosyltransferase family 2 protein</fullName>
    </submittedName>
</protein>
<dbReference type="InterPro" id="IPR029044">
    <property type="entry name" value="Nucleotide-diphossugar_trans"/>
</dbReference>
<dbReference type="Gene3D" id="3.90.550.10">
    <property type="entry name" value="Spore Coat Polysaccharide Biosynthesis Protein SpsA, Chain A"/>
    <property type="match status" value="1"/>
</dbReference>
<evidence type="ECO:0000259" key="1">
    <source>
        <dbReference type="Pfam" id="PF00535"/>
    </source>
</evidence>
<reference evidence="2 3" key="2">
    <citation type="journal article" date="2021" name="Int. J. Syst. Evol. Microbiol.">
        <title>Roseibium litorale sp. nov., isolated from a tidal flat sediment and proposal for the reclassification of Labrenzia polysiphoniae as Roseibium polysiphoniae comb. nov.</title>
        <authorList>
            <person name="Liu Y."/>
            <person name="Pei T."/>
            <person name="Du J."/>
            <person name="Chao M."/>
            <person name="Deng M.R."/>
            <person name="Zhu H."/>
        </authorList>
    </citation>
    <scope>NUCLEOTIDE SEQUENCE [LARGE SCALE GENOMIC DNA]</scope>
    <source>
        <strain evidence="2 3">4C16A</strain>
    </source>
</reference>
<dbReference type="EMBL" id="JACYXI010000007">
    <property type="protein sequence ID" value="MBD8892426.1"/>
    <property type="molecule type" value="Genomic_DNA"/>
</dbReference>
<organism evidence="2 3">
    <name type="scientific">Roseibium litorale</name>
    <dbReference type="NCBI Taxonomy" id="2803841"/>
    <lineage>
        <taxon>Bacteria</taxon>
        <taxon>Pseudomonadati</taxon>
        <taxon>Pseudomonadota</taxon>
        <taxon>Alphaproteobacteria</taxon>
        <taxon>Hyphomicrobiales</taxon>
        <taxon>Stappiaceae</taxon>
        <taxon>Roseibium</taxon>
    </lineage>
</organism>
<evidence type="ECO:0000313" key="3">
    <source>
        <dbReference type="Proteomes" id="UP000632063"/>
    </source>
</evidence>
<evidence type="ECO:0000313" key="2">
    <source>
        <dbReference type="EMBL" id="MBD8892426.1"/>
    </source>
</evidence>
<gene>
    <name evidence="2" type="ORF">IG616_12765</name>
</gene>
<accession>A0ABR9CNK1</accession>
<dbReference type="CDD" id="cd00761">
    <property type="entry name" value="Glyco_tranf_GTA_type"/>
    <property type="match status" value="1"/>
</dbReference>
<sequence>MERVTIAIASIGRPSMAETLRSLASIKKVPGKTLSVLIADDSPDGAATRLVAGLRLPGLDVTCLAVASGNISVARNALLDETTGEWIVFVDDDEWVEADWLERLFACQQEYSADVVIGPVHPVYPDHAPAWLVRANPLYADWGHRGKRLLTGRGGNTLANMTFIRQYGLRFDPELGRSGGEDTAFFAEAATCGAIIVATDDAIAREHVPEERLDPAYILRRGIRSGQSYANSRKADNPGLQWRLLFGGDALIKCAVAFTLALVFRPFDRARSFRMQQKLALNFGKIRSVLNLPLAQLYAPRP</sequence>
<keyword evidence="3" id="KW-1185">Reference proteome</keyword>
<feature type="domain" description="Glycosyltransferase 2-like" evidence="1">
    <location>
        <begin position="17"/>
        <end position="152"/>
    </location>
</feature>
<comment type="caution">
    <text evidence="2">The sequence shown here is derived from an EMBL/GenBank/DDBJ whole genome shotgun (WGS) entry which is preliminary data.</text>
</comment>